<evidence type="ECO:0000313" key="2">
    <source>
        <dbReference type="EMBL" id="EGT47478.1"/>
    </source>
</evidence>
<name>G0MYD4_CAEBE</name>
<gene>
    <name evidence="2" type="ORF">CAEBREN_09027</name>
</gene>
<proteinExistence type="predicted"/>
<dbReference type="OrthoDB" id="5839148at2759"/>
<keyword evidence="3" id="KW-1185">Reference proteome</keyword>
<dbReference type="InParanoid" id="G0MYD4"/>
<dbReference type="eggNOG" id="ENOG502TIAM">
    <property type="taxonomic scope" value="Eukaryota"/>
</dbReference>
<sequence>MMDNGFWDDEDEDFVDFLRLYAPLATGFGEEGPFMYEEENEEDWVRVPDENIGRGIENDVISVGEAEGSVLDSDSENEDGFVMIPRKQMSRTHTIEERTMIHKKAEMDENNLLYRFENQTFSDVSGSDSDEEESSVSDEGKKSESRSAENKINQYFCNKLSTNKKSPLIIFMNQLFRPKSENKDGSVVATCTFTDVNNKCCPGSIHVCRKTGVIAEHSDCTHPPRRNHIGVELIIRRMVLMELGGSSARMQHDTAIEMADFYKVSKSLKSNVTTNTYFDSTAMFKSPLWNCRERASQEQEFTNNPSERMFSVYSRLFSHNNYQQLSVAVRRSSDWAESVYKQEQLGFKPKSKAKRCPLYKNKSFKDVVTKDYPTFDDFEKSIHSFMKIPSLGH</sequence>
<evidence type="ECO:0000256" key="1">
    <source>
        <dbReference type="SAM" id="MobiDB-lite"/>
    </source>
</evidence>
<dbReference type="Proteomes" id="UP000008068">
    <property type="component" value="Unassembled WGS sequence"/>
</dbReference>
<reference evidence="3" key="1">
    <citation type="submission" date="2011-07" db="EMBL/GenBank/DDBJ databases">
        <authorList>
            <consortium name="Caenorhabditis brenneri Sequencing and Analysis Consortium"/>
            <person name="Wilson R.K."/>
        </authorList>
    </citation>
    <scope>NUCLEOTIDE SEQUENCE [LARGE SCALE GENOMIC DNA]</scope>
    <source>
        <strain evidence="3">PB2801</strain>
    </source>
</reference>
<dbReference type="EMBL" id="GL379820">
    <property type="protein sequence ID" value="EGT47478.1"/>
    <property type="molecule type" value="Genomic_DNA"/>
</dbReference>
<feature type="compositionally biased region" description="Basic and acidic residues" evidence="1">
    <location>
        <begin position="138"/>
        <end position="148"/>
    </location>
</feature>
<protein>
    <submittedName>
        <fullName evidence="2">Uncharacterized protein</fullName>
    </submittedName>
</protein>
<dbReference type="AlphaFoldDB" id="G0MYD4"/>
<evidence type="ECO:0000313" key="3">
    <source>
        <dbReference type="Proteomes" id="UP000008068"/>
    </source>
</evidence>
<dbReference type="HOGENOM" id="CLU_702542_0_0_1"/>
<accession>G0MYD4</accession>
<dbReference type="STRING" id="135651.G0MYD4"/>
<feature type="region of interest" description="Disordered" evidence="1">
    <location>
        <begin position="122"/>
        <end position="148"/>
    </location>
</feature>
<organism evidence="3">
    <name type="scientific">Caenorhabditis brenneri</name>
    <name type="common">Nematode worm</name>
    <dbReference type="NCBI Taxonomy" id="135651"/>
    <lineage>
        <taxon>Eukaryota</taxon>
        <taxon>Metazoa</taxon>
        <taxon>Ecdysozoa</taxon>
        <taxon>Nematoda</taxon>
        <taxon>Chromadorea</taxon>
        <taxon>Rhabditida</taxon>
        <taxon>Rhabditina</taxon>
        <taxon>Rhabditomorpha</taxon>
        <taxon>Rhabditoidea</taxon>
        <taxon>Rhabditidae</taxon>
        <taxon>Peloderinae</taxon>
        <taxon>Caenorhabditis</taxon>
    </lineage>
</organism>